<dbReference type="RefSeq" id="WP_311676025.1">
    <property type="nucleotide sequence ID" value="NZ_JAVREQ010000037.1"/>
</dbReference>
<evidence type="ECO:0000256" key="2">
    <source>
        <dbReference type="SAM" id="MobiDB-lite"/>
    </source>
</evidence>
<dbReference type="InterPro" id="IPR036625">
    <property type="entry name" value="E3-bd_dom_sf"/>
</dbReference>
<feature type="domain" description="Lsr2 dimerization" evidence="3">
    <location>
        <begin position="1"/>
        <end position="60"/>
    </location>
</feature>
<dbReference type="InterPro" id="IPR024412">
    <property type="entry name" value="Lsr2_dim_dom"/>
</dbReference>
<keyword evidence="1" id="KW-0238">DNA-binding</keyword>
<gene>
    <name evidence="5" type="ORF">RM572_27120</name>
</gene>
<evidence type="ECO:0000259" key="3">
    <source>
        <dbReference type="Pfam" id="PF11774"/>
    </source>
</evidence>
<dbReference type="EMBL" id="JAVREQ010000037">
    <property type="protein sequence ID" value="MDT0382435.1"/>
    <property type="molecule type" value="Genomic_DNA"/>
</dbReference>
<feature type="domain" description="Lsr2 DNA-binding" evidence="4">
    <location>
        <begin position="74"/>
        <end position="108"/>
    </location>
</feature>
<evidence type="ECO:0000259" key="4">
    <source>
        <dbReference type="Pfam" id="PF23359"/>
    </source>
</evidence>
<keyword evidence="6" id="KW-1185">Reference proteome</keyword>
<dbReference type="Pfam" id="PF11774">
    <property type="entry name" value="Lsr2"/>
    <property type="match status" value="1"/>
</dbReference>
<protein>
    <submittedName>
        <fullName evidence="5">Lsr2 family protein</fullName>
    </submittedName>
</protein>
<dbReference type="Gene3D" id="3.30.60.230">
    <property type="entry name" value="Lsr2, dimerization domain"/>
    <property type="match status" value="1"/>
</dbReference>
<dbReference type="Gene3D" id="4.10.320.10">
    <property type="entry name" value="E3-binding domain"/>
    <property type="match status" value="1"/>
</dbReference>
<evidence type="ECO:0000313" key="6">
    <source>
        <dbReference type="Proteomes" id="UP001183414"/>
    </source>
</evidence>
<sequence length="109" mass="12015">MAQRVVTLYTDDVSGEQGDDVIAHTFSIDGVNYEIDLGPDTYDQFLEALGPFVKAGRKVGGARRSGSNRRQGVGPDPVKVREWAKSQGLEVNDRGRVPRDVVEKYRAAH</sequence>
<evidence type="ECO:0000256" key="1">
    <source>
        <dbReference type="ARBA" id="ARBA00023125"/>
    </source>
</evidence>
<proteinExistence type="predicted"/>
<evidence type="ECO:0000313" key="5">
    <source>
        <dbReference type="EMBL" id="MDT0382435.1"/>
    </source>
</evidence>
<dbReference type="Pfam" id="PF23359">
    <property type="entry name" value="Lsr2_DNA-bd"/>
    <property type="match status" value="1"/>
</dbReference>
<dbReference type="InterPro" id="IPR042261">
    <property type="entry name" value="Lsr2-like_dimerization"/>
</dbReference>
<comment type="caution">
    <text evidence="5">The sequence shown here is derived from an EMBL/GenBank/DDBJ whole genome shotgun (WGS) entry which is preliminary data.</text>
</comment>
<dbReference type="InterPro" id="IPR055370">
    <property type="entry name" value="Lsr2_DNA-bd"/>
</dbReference>
<accession>A0ABU2P0J5</accession>
<organism evidence="5 6">
    <name type="scientific">Streptomyces hazeniae</name>
    <dbReference type="NCBI Taxonomy" id="3075538"/>
    <lineage>
        <taxon>Bacteria</taxon>
        <taxon>Bacillati</taxon>
        <taxon>Actinomycetota</taxon>
        <taxon>Actinomycetes</taxon>
        <taxon>Kitasatosporales</taxon>
        <taxon>Streptomycetaceae</taxon>
        <taxon>Streptomyces</taxon>
    </lineage>
</organism>
<feature type="region of interest" description="Disordered" evidence="2">
    <location>
        <begin position="58"/>
        <end position="87"/>
    </location>
</feature>
<name>A0ABU2P0J5_9ACTN</name>
<reference evidence="6" key="1">
    <citation type="submission" date="2023-07" db="EMBL/GenBank/DDBJ databases">
        <title>30 novel species of actinomycetes from the DSMZ collection.</title>
        <authorList>
            <person name="Nouioui I."/>
        </authorList>
    </citation>
    <scope>NUCLEOTIDE SEQUENCE [LARGE SCALE GENOMIC DNA]</scope>
    <source>
        <strain evidence="6">DSM 42041</strain>
    </source>
</reference>
<dbReference type="Proteomes" id="UP001183414">
    <property type="component" value="Unassembled WGS sequence"/>
</dbReference>